<protein>
    <submittedName>
        <fullName evidence="2">Uncharacterized protein</fullName>
    </submittedName>
</protein>
<reference evidence="2" key="1">
    <citation type="submission" date="2021-05" db="EMBL/GenBank/DDBJ databases">
        <authorList>
            <person name="Alioto T."/>
            <person name="Alioto T."/>
            <person name="Gomez Garrido J."/>
        </authorList>
    </citation>
    <scope>NUCLEOTIDE SEQUENCE</scope>
</reference>
<evidence type="ECO:0000313" key="2">
    <source>
        <dbReference type="EMBL" id="CAG6637704.1"/>
    </source>
</evidence>
<organism evidence="2">
    <name type="scientific">Cacopsylla melanoneura</name>
    <dbReference type="NCBI Taxonomy" id="428564"/>
    <lineage>
        <taxon>Eukaryota</taxon>
        <taxon>Metazoa</taxon>
        <taxon>Ecdysozoa</taxon>
        <taxon>Arthropoda</taxon>
        <taxon>Hexapoda</taxon>
        <taxon>Insecta</taxon>
        <taxon>Pterygota</taxon>
        <taxon>Neoptera</taxon>
        <taxon>Paraneoptera</taxon>
        <taxon>Hemiptera</taxon>
        <taxon>Sternorrhyncha</taxon>
        <taxon>Psylloidea</taxon>
        <taxon>Psyllidae</taxon>
        <taxon>Psyllinae</taxon>
        <taxon>Cacopsylla</taxon>
    </lineage>
</organism>
<feature type="transmembrane region" description="Helical" evidence="1">
    <location>
        <begin position="79"/>
        <end position="97"/>
    </location>
</feature>
<keyword evidence="1" id="KW-0812">Transmembrane</keyword>
<name>A0A8D8QSV3_9HEMI</name>
<evidence type="ECO:0000256" key="1">
    <source>
        <dbReference type="SAM" id="Phobius"/>
    </source>
</evidence>
<dbReference type="AlphaFoldDB" id="A0A8D8QSV3"/>
<accession>A0A8D8QSV3</accession>
<keyword evidence="1" id="KW-0472">Membrane</keyword>
<proteinExistence type="predicted"/>
<dbReference type="EMBL" id="HBUF01099357">
    <property type="protein sequence ID" value="CAG6637704.1"/>
    <property type="molecule type" value="Transcribed_RNA"/>
</dbReference>
<feature type="transmembrane region" description="Helical" evidence="1">
    <location>
        <begin position="117"/>
        <end position="138"/>
    </location>
</feature>
<sequence>MHVQGRGKKYRVPWLTPLGVHIFDSILSGYQVPTNSFSLSRYILNVGIECRYIVYRYWQFISFFLNRNDEYLKMMGSSRLALFSFFSSSNMYFHSISPPISPLLIPYSSFPDSSLPYFSQLFSTWFLNLVFIMFYSIFESFKASRFIQLV</sequence>
<keyword evidence="1" id="KW-1133">Transmembrane helix</keyword>